<dbReference type="RefSeq" id="WP_023789734.1">
    <property type="nucleotide sequence ID" value="NC_022998.1"/>
</dbReference>
<evidence type="ECO:0000313" key="3">
    <source>
        <dbReference type="Proteomes" id="UP000018550"/>
    </source>
</evidence>
<gene>
    <name evidence="2" type="ORF">SAPIS_v1c06980</name>
</gene>
<proteinExistence type="predicted"/>
<keyword evidence="1" id="KW-0472">Membrane</keyword>
<feature type="transmembrane region" description="Helical" evidence="1">
    <location>
        <begin position="6"/>
        <end position="27"/>
    </location>
</feature>
<feature type="transmembrane region" description="Helical" evidence="1">
    <location>
        <begin position="116"/>
        <end position="138"/>
    </location>
</feature>
<dbReference type="STRING" id="1276258.SAPIS_v1c06980"/>
<dbReference type="Proteomes" id="UP000018550">
    <property type="component" value="Chromosome"/>
</dbReference>
<evidence type="ECO:0000313" key="2">
    <source>
        <dbReference type="EMBL" id="AHB36543.1"/>
    </source>
</evidence>
<keyword evidence="1" id="KW-1133">Transmembrane helix</keyword>
<dbReference type="OrthoDB" id="388946at2"/>
<reference evidence="2 3" key="1">
    <citation type="journal article" date="2014" name="Genome Announc.">
        <title>Complete Genome Sequence of Spiroplasma apis B31T (ATCC 33834), a Bacterium Associated with May Disease of Honeybees (Apis mellifera).</title>
        <authorList>
            <person name="Ku C."/>
            <person name="Lo W.S."/>
            <person name="Chen L.L."/>
            <person name="Kuo C.H."/>
        </authorList>
    </citation>
    <scope>NUCLEOTIDE SEQUENCE [LARGE SCALE GENOMIC DNA]</scope>
    <source>
        <strain evidence="2">B31</strain>
    </source>
</reference>
<organism evidence="2 3">
    <name type="scientific">Spiroplasma apis B31</name>
    <dbReference type="NCBI Taxonomy" id="1276258"/>
    <lineage>
        <taxon>Bacteria</taxon>
        <taxon>Bacillati</taxon>
        <taxon>Mycoplasmatota</taxon>
        <taxon>Mollicutes</taxon>
        <taxon>Entomoplasmatales</taxon>
        <taxon>Spiroplasmataceae</taxon>
        <taxon>Spiroplasma</taxon>
    </lineage>
</organism>
<sequence>MFQENTIVTDILSIIGLVIIVLSPFYFSMLHRKILNGRLHTKVDGEKLFEKLKYDLKLLKITGVDKKRLYRDVDYAKTIFRGAMEYNSRELVLYFNELFAKRFIHKTINNKSLVHFLIWIVTIGIIMGGSLFDLWYWLTNMKSMDKSSGIVSIWVMFFIAFIGTGINKFLEFFKVKTVVNDEVRRINLAKKEKVWKDYVIVFWCSIGTGVFGFLLIFINIFIT</sequence>
<dbReference type="EMBL" id="CP006682">
    <property type="protein sequence ID" value="AHB36543.1"/>
    <property type="molecule type" value="Genomic_DNA"/>
</dbReference>
<evidence type="ECO:0000256" key="1">
    <source>
        <dbReference type="SAM" id="Phobius"/>
    </source>
</evidence>
<name>V5RJA8_SPIAP</name>
<dbReference type="HOGENOM" id="CLU_1234376_0_0_14"/>
<feature type="transmembrane region" description="Helical" evidence="1">
    <location>
        <begin position="198"/>
        <end position="222"/>
    </location>
</feature>
<dbReference type="KEGG" id="sapi:SAPIS_v1c06980"/>
<accession>V5RJA8</accession>
<keyword evidence="3" id="KW-1185">Reference proteome</keyword>
<keyword evidence="1" id="KW-0812">Transmembrane</keyword>
<dbReference type="PATRIC" id="fig|1276258.3.peg.712"/>
<feature type="transmembrane region" description="Helical" evidence="1">
    <location>
        <begin position="150"/>
        <end position="170"/>
    </location>
</feature>
<evidence type="ECO:0008006" key="4">
    <source>
        <dbReference type="Google" id="ProtNLM"/>
    </source>
</evidence>
<protein>
    <recommendedName>
        <fullName evidence="4">Transmembrane protein</fullName>
    </recommendedName>
</protein>
<dbReference type="AlphaFoldDB" id="V5RJA8"/>